<organism evidence="2 3">
    <name type="scientific">Nocardia pulmonis</name>
    <dbReference type="NCBI Taxonomy" id="2951408"/>
    <lineage>
        <taxon>Bacteria</taxon>
        <taxon>Bacillati</taxon>
        <taxon>Actinomycetota</taxon>
        <taxon>Actinomycetes</taxon>
        <taxon>Mycobacteriales</taxon>
        <taxon>Nocardiaceae</taxon>
        <taxon>Nocardia</taxon>
    </lineage>
</organism>
<reference evidence="2" key="1">
    <citation type="submission" date="2022-06" db="EMBL/GenBank/DDBJ databases">
        <title>Novel species in genus nocardia.</title>
        <authorList>
            <person name="Li F."/>
        </authorList>
    </citation>
    <scope>NUCLEOTIDE SEQUENCE</scope>
    <source>
        <strain evidence="2">CDC141</strain>
    </source>
</reference>
<feature type="chain" id="PRO_5040752328" description="Tetratricopeptide repeat protein" evidence="1">
    <location>
        <begin position="36"/>
        <end position="195"/>
    </location>
</feature>
<comment type="caution">
    <text evidence="2">The sequence shown here is derived from an EMBL/GenBank/DDBJ whole genome shotgun (WGS) entry which is preliminary data.</text>
</comment>
<evidence type="ECO:0000256" key="1">
    <source>
        <dbReference type="SAM" id="SignalP"/>
    </source>
</evidence>
<proteinExistence type="predicted"/>
<dbReference type="EMBL" id="JAMRXG010000032">
    <property type="protein sequence ID" value="MCM6778985.1"/>
    <property type="molecule type" value="Genomic_DNA"/>
</dbReference>
<evidence type="ECO:0000313" key="3">
    <source>
        <dbReference type="Proteomes" id="UP001139157"/>
    </source>
</evidence>
<name>A0A9X2EER5_9NOCA</name>
<accession>A0A9X2EER5</accession>
<dbReference type="Proteomes" id="UP001139157">
    <property type="component" value="Unassembled WGS sequence"/>
</dbReference>
<gene>
    <name evidence="2" type="ORF">NDR86_36465</name>
</gene>
<evidence type="ECO:0008006" key="4">
    <source>
        <dbReference type="Google" id="ProtNLM"/>
    </source>
</evidence>
<dbReference type="RefSeq" id="WP_251918784.1">
    <property type="nucleotide sequence ID" value="NZ_JAMRXG010000032.1"/>
</dbReference>
<feature type="signal peptide" evidence="1">
    <location>
        <begin position="1"/>
        <end position="35"/>
    </location>
</feature>
<keyword evidence="3" id="KW-1185">Reference proteome</keyword>
<evidence type="ECO:0000313" key="2">
    <source>
        <dbReference type="EMBL" id="MCM6778985.1"/>
    </source>
</evidence>
<protein>
    <recommendedName>
        <fullName evidence="4">Tetratricopeptide repeat protein</fullName>
    </recommendedName>
</protein>
<sequence length="195" mass="21539">MTKQNRTVRRLSAAALAAGAVAIATLSVQPGVAAAQPPGVTQHEPDASTAQDKRFYDLPGLAKDSFNAGRTEDARNFARELLALAPKYQGDWNYGNAIHDANMVLGRVAVQEGRFEDAERSLFEAGKTPGSPQLDTFGPNMSLAKDLLEKDRRQVVLDYFESCRKFWELHDGRLDTWRQQVSEGQIPDFGANLLY</sequence>
<dbReference type="AlphaFoldDB" id="A0A9X2EER5"/>
<keyword evidence="1" id="KW-0732">Signal</keyword>